<dbReference type="eggNOG" id="COG0438">
    <property type="taxonomic scope" value="Bacteria"/>
</dbReference>
<dbReference type="AlphaFoldDB" id="A0A060QDV8"/>
<dbReference type="Proteomes" id="UP000027583">
    <property type="component" value="Unassembled WGS sequence"/>
</dbReference>
<dbReference type="eggNOG" id="COG1215">
    <property type="taxonomic scope" value="Bacteria"/>
</dbReference>
<reference evidence="1 2" key="1">
    <citation type="journal article" date="2014" name="Genome Biol. Evol.">
        <title>Acetic acid bacteria genomes reveal functional traits for adaptation to life in insect guts.</title>
        <authorList>
            <person name="Chouaia B."/>
            <person name="Gaiarsa S."/>
            <person name="Crotti E."/>
            <person name="Comandatore F."/>
            <person name="Degli Esposti M."/>
            <person name="Ricci I."/>
            <person name="Alma A."/>
            <person name="Favia G."/>
            <person name="Bandi C."/>
            <person name="Daffonchio D."/>
        </authorList>
    </citation>
    <scope>NUCLEOTIDE SEQUENCE [LARGE SCALE GENOMIC DNA]</scope>
    <source>
        <strain evidence="1 2">SF2.1</strain>
    </source>
</reference>
<accession>A0A060QDV8</accession>
<dbReference type="InterPro" id="IPR029044">
    <property type="entry name" value="Nucleotide-diphossugar_trans"/>
</dbReference>
<gene>
    <name evidence="1" type="ORF">ASAP_1055</name>
</gene>
<comment type="caution">
    <text evidence="1">The sequence shown here is derived from an EMBL/GenBank/DDBJ whole genome shotgun (WGS) entry which is preliminary data.</text>
</comment>
<organism evidence="1 2">
    <name type="scientific">Asaia bogorensis</name>
    <dbReference type="NCBI Taxonomy" id="91915"/>
    <lineage>
        <taxon>Bacteria</taxon>
        <taxon>Pseudomonadati</taxon>
        <taxon>Pseudomonadota</taxon>
        <taxon>Alphaproteobacteria</taxon>
        <taxon>Acetobacterales</taxon>
        <taxon>Acetobacteraceae</taxon>
        <taxon>Asaia</taxon>
    </lineage>
</organism>
<proteinExistence type="predicted"/>
<dbReference type="Gene3D" id="3.40.50.2000">
    <property type="entry name" value="Glycogen Phosphorylase B"/>
    <property type="match status" value="1"/>
</dbReference>
<dbReference type="EMBL" id="CBLX010000008">
    <property type="protein sequence ID" value="CDG39100.1"/>
    <property type="molecule type" value="Genomic_DNA"/>
</dbReference>
<evidence type="ECO:0000313" key="1">
    <source>
        <dbReference type="EMBL" id="CDG39100.1"/>
    </source>
</evidence>
<name>A0A060QDV8_9PROT</name>
<reference evidence="1 2" key="2">
    <citation type="journal article" date="2014" name="PLoS ONE">
        <title>Evolution of mitochondria reconstructed from the energy metabolism of living bacteria.</title>
        <authorList>
            <person name="Degli Esposti M."/>
            <person name="Chouaia B."/>
            <person name="Comandatore F."/>
            <person name="Crotti E."/>
            <person name="Sassera D."/>
            <person name="Lievens P.M."/>
            <person name="Daffonchio D."/>
            <person name="Bandi C."/>
        </authorList>
    </citation>
    <scope>NUCLEOTIDE SEQUENCE [LARGE SCALE GENOMIC DNA]</scope>
    <source>
        <strain evidence="1 2">SF2.1</strain>
    </source>
</reference>
<protein>
    <submittedName>
        <fullName evidence="1">Glycosyl transferase</fullName>
        <ecNumber evidence="1">2.4.1.-</ecNumber>
    </submittedName>
</protein>
<dbReference type="SUPFAM" id="SSF53756">
    <property type="entry name" value="UDP-Glycosyltransferase/glycogen phosphorylase"/>
    <property type="match status" value="1"/>
</dbReference>
<dbReference type="SUPFAM" id="SSF53448">
    <property type="entry name" value="Nucleotide-diphospho-sugar transferases"/>
    <property type="match status" value="1"/>
</dbReference>
<sequence>MTQTPDIPSAYGPGDEPRAHVPLWAVFDPDWYRGRYRDAVIGMVGNMPDDRGLYEFWLRDGARYAHSPNRYFDEIWYRRAHFDVENGIRMGVFDSGFQHYCETGHRGRSCHWLFSEGGYFSLNPDLTPSLVRELGFANGYDHYLAIGQVERRASSAFFVPDLLRAGIFQNRLPFDPATGEFSRLLTSTDLGALRTSWYFDPVWYLDQYPEVSAQIASGEYASPLHHYLSNETPTAYSPTPYFDETFYLARYEDVGRQVAARALRNGYEHFVRFGVFEGRRATKEIAFPPFSCDGDMPDWKAICDNPYTAFVKRDGEANEADIPELPSLRALASLQALRGESLLPLLARTPLDFRYVGQPALSVIINAPETFLDLIQTLASLHDVNCGAMQVILLSGHARDETANVARYAYGLEVISSEQGNLQGGWRRAGAAIAAPQVLLIDPGTTLFAGALNTAIARLAQPGVIAVAPQILGLDLRVVEAGVSVARDGSCTAHGAGEDAFAPIVNFVRTCDGVGGGALLCRTSVLRAIPAIDDGLGALRIAAHSWAGLCLTLRQIMRSGRIVYDPNFLIRVPEREIAGEALVAQEALILRRHFAEVLRGNQPHRPGSAIMLHKPVRWGQRILLVKRAISSAQPTQRERLQSLCRAFVALGLQSTVFALDEQRPHTETISATLPDEIEHLQGGIECLGQLIEQRPRGFDQIWIMGGHTLNAVFQLFNDKAALLPEEGVVLDLRSLDAVQARFDARKVQAVRDRIDEADFDQVLADEVANAWFCQDIVVADVAQEQVLGKVGVTGVTILGDDLPLHDSPDFDNRHGLLFAAQPATAPGYSATFLKWFVRNVMTRLNGRLAEPVRLVLACETTQSHDLSMITHHQNVAPLRDGQADFAALAAQCRLLITPDQVEGHVAFDRLAAGACGLPAVTGGEAALQGAASAPFDPTAFAEAIITLYQDRETWQRLSDEARQQARAMTTVYRDTLASLLRQSLVKEEMRD</sequence>
<evidence type="ECO:0000313" key="2">
    <source>
        <dbReference type="Proteomes" id="UP000027583"/>
    </source>
</evidence>
<dbReference type="GO" id="GO:0016757">
    <property type="term" value="F:glycosyltransferase activity"/>
    <property type="evidence" value="ECO:0007669"/>
    <property type="project" value="UniProtKB-KW"/>
</dbReference>
<dbReference type="EC" id="2.4.1.-" evidence="1"/>
<keyword evidence="1" id="KW-0808">Transferase</keyword>
<keyword evidence="1" id="KW-0328">Glycosyltransferase</keyword>
<dbReference type="RefSeq" id="WP_023979854.1">
    <property type="nucleotide sequence ID" value="NZ_CBLX010000008.1"/>
</dbReference>